<dbReference type="AlphaFoldDB" id="A0A5B7HBL4"/>
<evidence type="ECO:0000313" key="3">
    <source>
        <dbReference type="Proteomes" id="UP000324222"/>
    </source>
</evidence>
<proteinExistence type="predicted"/>
<sequence length="132" mass="13851">MAAILEGAASGVALASLPPTAQHQSCSARGTKTSDKFLHRVGFLQVILCVPPDTRSLSRSAHPDSRRAGVHHHTCPLSRPPRHATPRHATHPSPRHSPQRTGRLSTVPPACAAVTCACLVSVSSAYPGCSNL</sequence>
<evidence type="ECO:0000313" key="2">
    <source>
        <dbReference type="EMBL" id="MPC66358.1"/>
    </source>
</evidence>
<name>A0A5B7HBL4_PORTR</name>
<evidence type="ECO:0000256" key="1">
    <source>
        <dbReference type="SAM" id="MobiDB-lite"/>
    </source>
</evidence>
<dbReference type="EMBL" id="VSRR010024653">
    <property type="protein sequence ID" value="MPC66358.1"/>
    <property type="molecule type" value="Genomic_DNA"/>
</dbReference>
<feature type="compositionally biased region" description="Basic residues" evidence="1">
    <location>
        <begin position="68"/>
        <end position="98"/>
    </location>
</feature>
<comment type="caution">
    <text evidence="2">The sequence shown here is derived from an EMBL/GenBank/DDBJ whole genome shotgun (WGS) entry which is preliminary data.</text>
</comment>
<organism evidence="2 3">
    <name type="scientific">Portunus trituberculatus</name>
    <name type="common">Swimming crab</name>
    <name type="synonym">Neptunus trituberculatus</name>
    <dbReference type="NCBI Taxonomy" id="210409"/>
    <lineage>
        <taxon>Eukaryota</taxon>
        <taxon>Metazoa</taxon>
        <taxon>Ecdysozoa</taxon>
        <taxon>Arthropoda</taxon>
        <taxon>Crustacea</taxon>
        <taxon>Multicrustacea</taxon>
        <taxon>Malacostraca</taxon>
        <taxon>Eumalacostraca</taxon>
        <taxon>Eucarida</taxon>
        <taxon>Decapoda</taxon>
        <taxon>Pleocyemata</taxon>
        <taxon>Brachyura</taxon>
        <taxon>Eubrachyura</taxon>
        <taxon>Portunoidea</taxon>
        <taxon>Portunidae</taxon>
        <taxon>Portuninae</taxon>
        <taxon>Portunus</taxon>
    </lineage>
</organism>
<feature type="region of interest" description="Disordered" evidence="1">
    <location>
        <begin position="54"/>
        <end position="104"/>
    </location>
</feature>
<reference evidence="2 3" key="1">
    <citation type="submission" date="2019-05" db="EMBL/GenBank/DDBJ databases">
        <title>Another draft genome of Portunus trituberculatus and its Hox gene families provides insights of decapod evolution.</title>
        <authorList>
            <person name="Jeong J.-H."/>
            <person name="Song I."/>
            <person name="Kim S."/>
            <person name="Choi T."/>
            <person name="Kim D."/>
            <person name="Ryu S."/>
            <person name="Kim W."/>
        </authorList>
    </citation>
    <scope>NUCLEOTIDE SEQUENCE [LARGE SCALE GENOMIC DNA]</scope>
    <source>
        <tissue evidence="2">Muscle</tissue>
    </source>
</reference>
<accession>A0A5B7HBL4</accession>
<gene>
    <name evidence="2" type="ORF">E2C01_060505</name>
</gene>
<keyword evidence="3" id="KW-1185">Reference proteome</keyword>
<protein>
    <submittedName>
        <fullName evidence="2">Uncharacterized protein</fullName>
    </submittedName>
</protein>
<dbReference type="Proteomes" id="UP000324222">
    <property type="component" value="Unassembled WGS sequence"/>
</dbReference>